<dbReference type="InterPro" id="IPR029058">
    <property type="entry name" value="AB_hydrolase_fold"/>
</dbReference>
<reference evidence="2" key="1">
    <citation type="submission" date="2014-12" db="EMBL/GenBank/DDBJ databases">
        <title>Insight into the proteome of Arion vulgaris.</title>
        <authorList>
            <person name="Aradska J."/>
            <person name="Bulat T."/>
            <person name="Smidak R."/>
            <person name="Sarate P."/>
            <person name="Gangsoo J."/>
            <person name="Sialana F."/>
            <person name="Bilban M."/>
            <person name="Lubec G."/>
        </authorList>
    </citation>
    <scope>NUCLEOTIDE SEQUENCE</scope>
    <source>
        <tissue evidence="2">Skin</tissue>
    </source>
</reference>
<feature type="chain" id="PRO_5002111288" evidence="1">
    <location>
        <begin position="21"/>
        <end position="483"/>
    </location>
</feature>
<proteinExistence type="predicted"/>
<name>A0A0B6ZR36_9EUPU</name>
<gene>
    <name evidence="2" type="primary">ORF76550</name>
</gene>
<dbReference type="PIRSF" id="PIRSF014728">
    <property type="entry name" value="PqaA"/>
    <property type="match status" value="1"/>
</dbReference>
<dbReference type="EMBL" id="HACG01024143">
    <property type="protein sequence ID" value="CEK71008.1"/>
    <property type="molecule type" value="Transcribed_RNA"/>
</dbReference>
<dbReference type="SUPFAM" id="SSF53474">
    <property type="entry name" value="alpha/beta-Hydrolases"/>
    <property type="match status" value="1"/>
</dbReference>
<feature type="signal peptide" evidence="1">
    <location>
        <begin position="1"/>
        <end position="20"/>
    </location>
</feature>
<dbReference type="Pfam" id="PF10142">
    <property type="entry name" value="PhoPQ_related"/>
    <property type="match status" value="1"/>
</dbReference>
<dbReference type="PANTHER" id="PTHR31497">
    <property type="entry name" value="AUTOCRINE PROLIFERATION REPRESSOR PROTEIN A"/>
    <property type="match status" value="1"/>
</dbReference>
<dbReference type="InterPro" id="IPR009199">
    <property type="entry name" value="PhoPQ-act_pathogen-rel_PqaA"/>
</dbReference>
<accession>A0A0B6ZR36</accession>
<sequence length="483" mass="53382">MDVKMIALCLVSIFVAMVAADGISSAPLQDYVDKRDTNNGYTLINSFNSSSTTVYVYTFTSVKWPSGKKGDVWSHFLVIVVPSTITYKDSVFLWIHNGSRSDGVPSLRDFYVNLLVQGSVVTNAIYAAITGVPNQPLSYTNNTPNNEDQEQAASYSNFLEGYGTNYEKLIHFPMVKSVIRAMDAVTDIVKGLVGNEVKKFALGGNVRRGWVAYLVAAIDIRVNLLVPLSMNVVGLLESLTHHQQSYGGMSYILSPYVVAKIIEWVGTDPMNRLVQVLDPLAYKSNLGVTKYMIFAAGDAYSPPDGTINYFQKLPGNNYLNIIENDDHTLSCHVAEIGLQIIAFHLNFLSGKPLPTITWTKTQSGNCANLSVNTSSKPTDVRVFYADTPDATRRDFRYRGADPSGQWESVLRPVFWYQAKADKIDGSNYQAAVCAPSTGWRAFYIKMNFGYGESQLTFTTNVTILPDTLPFMNCTTDTCGTKIV</sequence>
<dbReference type="AlphaFoldDB" id="A0A0B6ZR36"/>
<keyword evidence="1" id="KW-0732">Signal</keyword>
<dbReference type="PANTHER" id="PTHR31497:SF0">
    <property type="entry name" value="AUTOCRINE PROLIFERATION REPRESSOR PROTEIN A"/>
    <property type="match status" value="1"/>
</dbReference>
<evidence type="ECO:0000256" key="1">
    <source>
        <dbReference type="SAM" id="SignalP"/>
    </source>
</evidence>
<dbReference type="Gene3D" id="3.40.50.1820">
    <property type="entry name" value="alpha/beta hydrolase"/>
    <property type="match status" value="1"/>
</dbReference>
<protein>
    <submittedName>
        <fullName evidence="2">Uncharacterized protein</fullName>
    </submittedName>
</protein>
<organism evidence="2">
    <name type="scientific">Arion vulgaris</name>
    <dbReference type="NCBI Taxonomy" id="1028688"/>
    <lineage>
        <taxon>Eukaryota</taxon>
        <taxon>Metazoa</taxon>
        <taxon>Spiralia</taxon>
        <taxon>Lophotrochozoa</taxon>
        <taxon>Mollusca</taxon>
        <taxon>Gastropoda</taxon>
        <taxon>Heterobranchia</taxon>
        <taxon>Euthyneura</taxon>
        <taxon>Panpulmonata</taxon>
        <taxon>Eupulmonata</taxon>
        <taxon>Stylommatophora</taxon>
        <taxon>Helicina</taxon>
        <taxon>Arionoidea</taxon>
        <taxon>Arionidae</taxon>
        <taxon>Arion</taxon>
    </lineage>
</organism>
<evidence type="ECO:0000313" key="2">
    <source>
        <dbReference type="EMBL" id="CEK71008.1"/>
    </source>
</evidence>